<dbReference type="GeneID" id="31359007"/>
<name>D3B511_HETP5</name>
<keyword evidence="3 5" id="KW-1133">Transmembrane helix</keyword>
<evidence type="ECO:0000256" key="4">
    <source>
        <dbReference type="ARBA" id="ARBA00023136"/>
    </source>
</evidence>
<feature type="transmembrane region" description="Helical" evidence="5">
    <location>
        <begin position="26"/>
        <end position="48"/>
    </location>
</feature>
<dbReference type="Proteomes" id="UP000001396">
    <property type="component" value="Unassembled WGS sequence"/>
</dbReference>
<proteinExistence type="predicted"/>
<organism evidence="6 7">
    <name type="scientific">Heterostelium pallidum (strain ATCC 26659 / Pp 5 / PN500)</name>
    <name type="common">Cellular slime mold</name>
    <name type="synonym">Polysphondylium pallidum</name>
    <dbReference type="NCBI Taxonomy" id="670386"/>
    <lineage>
        <taxon>Eukaryota</taxon>
        <taxon>Amoebozoa</taxon>
        <taxon>Evosea</taxon>
        <taxon>Eumycetozoa</taxon>
        <taxon>Dictyostelia</taxon>
        <taxon>Acytosteliales</taxon>
        <taxon>Acytosteliaceae</taxon>
        <taxon>Heterostelium</taxon>
    </lineage>
</organism>
<keyword evidence="4 5" id="KW-0472">Membrane</keyword>
<accession>D3B511</accession>
<sequence length="348" mass="37846">MSDHGHSHSHGSEDCEGQLLDDYNQALHIGSIFIILVASFLGTAIPIVSNFIKILNIPKYIIVLGKCMGVGVILAAALIHMLLPANASLSSPCLPETFTESYEAWAFMFCVTGAIAMQLIDFLVLQYIQHRTVEKRATHPDPESPTPIDCGKLDESTDTYELQTVEVHKHGGHGHSHGGFILTNSELKTVEAYMLEFGVTVHSVFVGLAIGVADDTSLRALLVALCFHQFFEGLALGARINDAKASRLQQFILSMIFSISAPIGIAIGVGVSSTLNTNGVSFLFVQGIFDAICAGILLYIGFSMLLKDFPEDMNLHCKEKKHEQLRKAGMFAALWVGSGLMAYIGRYL</sequence>
<dbReference type="FunCoup" id="D3B511">
    <property type="interactions" value="15"/>
</dbReference>
<feature type="transmembrane region" description="Helical" evidence="5">
    <location>
        <begin position="327"/>
        <end position="345"/>
    </location>
</feature>
<evidence type="ECO:0000256" key="2">
    <source>
        <dbReference type="ARBA" id="ARBA00022692"/>
    </source>
</evidence>
<dbReference type="InParanoid" id="D3B511"/>
<evidence type="ECO:0000256" key="1">
    <source>
        <dbReference type="ARBA" id="ARBA00004141"/>
    </source>
</evidence>
<feature type="transmembrane region" description="Helical" evidence="5">
    <location>
        <begin position="218"/>
        <end position="238"/>
    </location>
</feature>
<comment type="caution">
    <text evidence="6">The sequence shown here is derived from an EMBL/GenBank/DDBJ whole genome shotgun (WGS) entry which is preliminary data.</text>
</comment>
<dbReference type="PANTHER" id="PTHR11040">
    <property type="entry name" value="ZINC/IRON TRANSPORTER"/>
    <property type="match status" value="1"/>
</dbReference>
<dbReference type="RefSeq" id="XP_020436523.1">
    <property type="nucleotide sequence ID" value="XM_020574451.1"/>
</dbReference>
<feature type="transmembrane region" description="Helical" evidence="5">
    <location>
        <begin position="60"/>
        <end position="84"/>
    </location>
</feature>
<keyword evidence="7" id="KW-1185">Reference proteome</keyword>
<dbReference type="OMA" id="VGFMNAV"/>
<protein>
    <submittedName>
        <fullName evidence="6">Zinc/iron permease</fullName>
    </submittedName>
</protein>
<dbReference type="InterPro" id="IPR003689">
    <property type="entry name" value="ZIP"/>
</dbReference>
<evidence type="ECO:0000256" key="3">
    <source>
        <dbReference type="ARBA" id="ARBA00022989"/>
    </source>
</evidence>
<dbReference type="AlphaFoldDB" id="D3B511"/>
<feature type="transmembrane region" description="Helical" evidence="5">
    <location>
        <begin position="192"/>
        <end position="212"/>
    </location>
</feature>
<evidence type="ECO:0000256" key="5">
    <source>
        <dbReference type="SAM" id="Phobius"/>
    </source>
</evidence>
<feature type="transmembrane region" description="Helical" evidence="5">
    <location>
        <begin position="283"/>
        <end position="306"/>
    </location>
</feature>
<dbReference type="GO" id="GO:0005886">
    <property type="term" value="C:plasma membrane"/>
    <property type="evidence" value="ECO:0007669"/>
    <property type="project" value="TreeGrafter"/>
</dbReference>
<evidence type="ECO:0000313" key="7">
    <source>
        <dbReference type="Proteomes" id="UP000001396"/>
    </source>
</evidence>
<reference evidence="6 7" key="1">
    <citation type="journal article" date="2011" name="Genome Res.">
        <title>Phylogeny-wide analysis of social amoeba genomes highlights ancient origins for complex intercellular communication.</title>
        <authorList>
            <person name="Heidel A.J."/>
            <person name="Lawal H.M."/>
            <person name="Felder M."/>
            <person name="Schilde C."/>
            <person name="Helps N.R."/>
            <person name="Tunggal B."/>
            <person name="Rivero F."/>
            <person name="John U."/>
            <person name="Schleicher M."/>
            <person name="Eichinger L."/>
            <person name="Platzer M."/>
            <person name="Noegel A.A."/>
            <person name="Schaap P."/>
            <person name="Gloeckner G."/>
        </authorList>
    </citation>
    <scope>NUCLEOTIDE SEQUENCE [LARGE SCALE GENOMIC DNA]</scope>
    <source>
        <strain evidence="7">ATCC 26659 / Pp 5 / PN500</strain>
    </source>
</reference>
<dbReference type="GO" id="GO:0005385">
    <property type="term" value="F:zinc ion transmembrane transporter activity"/>
    <property type="evidence" value="ECO:0007669"/>
    <property type="project" value="TreeGrafter"/>
</dbReference>
<feature type="transmembrane region" description="Helical" evidence="5">
    <location>
        <begin position="250"/>
        <end position="271"/>
    </location>
</feature>
<dbReference type="EMBL" id="ADBJ01000010">
    <property type="protein sequence ID" value="EFA84409.1"/>
    <property type="molecule type" value="Genomic_DNA"/>
</dbReference>
<dbReference type="Pfam" id="PF02535">
    <property type="entry name" value="Zip"/>
    <property type="match status" value="1"/>
</dbReference>
<dbReference type="STRING" id="670386.D3B511"/>
<feature type="transmembrane region" description="Helical" evidence="5">
    <location>
        <begin position="104"/>
        <end position="128"/>
    </location>
</feature>
<gene>
    <name evidence="6" type="ORF">PPL_03487</name>
</gene>
<evidence type="ECO:0000313" key="6">
    <source>
        <dbReference type="EMBL" id="EFA84409.1"/>
    </source>
</evidence>
<dbReference type="PANTHER" id="PTHR11040:SF44">
    <property type="entry name" value="PROTEIN ZNTC-RELATED"/>
    <property type="match status" value="1"/>
</dbReference>
<comment type="subcellular location">
    <subcellularLocation>
        <location evidence="1">Membrane</location>
        <topology evidence="1">Multi-pass membrane protein</topology>
    </subcellularLocation>
</comment>
<keyword evidence="2 5" id="KW-0812">Transmembrane</keyword>